<evidence type="ECO:0000256" key="1">
    <source>
        <dbReference type="SAM" id="MobiDB-lite"/>
    </source>
</evidence>
<evidence type="ECO:0000313" key="3">
    <source>
        <dbReference type="Proteomes" id="UP000184501"/>
    </source>
</evidence>
<keyword evidence="3" id="KW-1185">Reference proteome</keyword>
<dbReference type="OrthoDB" id="3538051at2"/>
<dbReference type="EMBL" id="FQVN01000006">
    <property type="protein sequence ID" value="SHG13948.1"/>
    <property type="molecule type" value="Genomic_DNA"/>
</dbReference>
<organism evidence="2 3">
    <name type="scientific">Streptoalloteichus hindustanus</name>
    <dbReference type="NCBI Taxonomy" id="2017"/>
    <lineage>
        <taxon>Bacteria</taxon>
        <taxon>Bacillati</taxon>
        <taxon>Actinomycetota</taxon>
        <taxon>Actinomycetes</taxon>
        <taxon>Pseudonocardiales</taxon>
        <taxon>Pseudonocardiaceae</taxon>
        <taxon>Streptoalloteichus</taxon>
    </lineage>
</organism>
<evidence type="ECO:0008006" key="4">
    <source>
        <dbReference type="Google" id="ProtNLM"/>
    </source>
</evidence>
<proteinExistence type="predicted"/>
<sequence length="121" mass="12510">MSRLFWFALGAVAGVVATRKATETARQATPAGIAANVSDALRELAGAVGSFGAEVRAGMTERERELHHVVERRTGALEGGSGGWTPPAALPWAGSDLGQDTTARRSSARRSPGARARRAGG</sequence>
<dbReference type="AlphaFoldDB" id="A0A1M5HDI4"/>
<dbReference type="RefSeq" id="WP_073485869.1">
    <property type="nucleotide sequence ID" value="NZ_FQVN01000006.1"/>
</dbReference>
<reference evidence="2 3" key="1">
    <citation type="submission" date="2016-11" db="EMBL/GenBank/DDBJ databases">
        <authorList>
            <person name="Jaros S."/>
            <person name="Januszkiewicz K."/>
            <person name="Wedrychowicz H."/>
        </authorList>
    </citation>
    <scope>NUCLEOTIDE SEQUENCE [LARGE SCALE GENOMIC DNA]</scope>
    <source>
        <strain evidence="2 3">DSM 44523</strain>
    </source>
</reference>
<protein>
    <recommendedName>
        <fullName evidence="4">Secreted protein</fullName>
    </recommendedName>
</protein>
<dbReference type="STRING" id="2017.SAMN05444320_106515"/>
<evidence type="ECO:0000313" key="2">
    <source>
        <dbReference type="EMBL" id="SHG13948.1"/>
    </source>
</evidence>
<dbReference type="Proteomes" id="UP000184501">
    <property type="component" value="Unassembled WGS sequence"/>
</dbReference>
<accession>A0A1M5HDI4</accession>
<gene>
    <name evidence="2" type="ORF">SAMN05444320_106515</name>
</gene>
<feature type="region of interest" description="Disordered" evidence="1">
    <location>
        <begin position="74"/>
        <end position="121"/>
    </location>
</feature>
<name>A0A1M5HDI4_STRHI</name>